<accession>A0A2A6CXI6</accession>
<accession>A0A8R1UQN0</accession>
<name>A0A2A6CXI6_PRIPA</name>
<gene>
    <name evidence="1" type="primary">WBGene00274461</name>
</gene>
<dbReference type="AlphaFoldDB" id="A0A2A6CXI6"/>
<reference evidence="1" key="2">
    <citation type="submission" date="2022-06" db="UniProtKB">
        <authorList>
            <consortium name="EnsemblMetazoa"/>
        </authorList>
    </citation>
    <scope>IDENTIFICATION</scope>
    <source>
        <strain evidence="1">PS312</strain>
    </source>
</reference>
<organism evidence="1 2">
    <name type="scientific">Pristionchus pacificus</name>
    <name type="common">Parasitic nematode worm</name>
    <dbReference type="NCBI Taxonomy" id="54126"/>
    <lineage>
        <taxon>Eukaryota</taxon>
        <taxon>Metazoa</taxon>
        <taxon>Ecdysozoa</taxon>
        <taxon>Nematoda</taxon>
        <taxon>Chromadorea</taxon>
        <taxon>Rhabditida</taxon>
        <taxon>Rhabditina</taxon>
        <taxon>Diplogasteromorpha</taxon>
        <taxon>Diplogasteroidea</taxon>
        <taxon>Neodiplogasteridae</taxon>
        <taxon>Pristionchus</taxon>
    </lineage>
</organism>
<evidence type="ECO:0000313" key="1">
    <source>
        <dbReference type="EnsemblMetazoa" id="PPA36092.1"/>
    </source>
</evidence>
<dbReference type="EnsemblMetazoa" id="PPA36092.1">
    <property type="protein sequence ID" value="PPA36092.1"/>
    <property type="gene ID" value="WBGene00274461"/>
</dbReference>
<dbReference type="Proteomes" id="UP000005239">
    <property type="component" value="Unassembled WGS sequence"/>
</dbReference>
<evidence type="ECO:0000313" key="2">
    <source>
        <dbReference type="Proteomes" id="UP000005239"/>
    </source>
</evidence>
<sequence length="59" mass="6577">KREQYSGLHSGIQSDNTLCSTPLPVCLFIDTMSLTIAKDAHNEMGYFGGLERTTFRDLP</sequence>
<reference evidence="2" key="1">
    <citation type="journal article" date="2008" name="Nat. Genet.">
        <title>The Pristionchus pacificus genome provides a unique perspective on nematode lifestyle and parasitism.</title>
        <authorList>
            <person name="Dieterich C."/>
            <person name="Clifton S.W."/>
            <person name="Schuster L.N."/>
            <person name="Chinwalla A."/>
            <person name="Delehaunty K."/>
            <person name="Dinkelacker I."/>
            <person name="Fulton L."/>
            <person name="Fulton R."/>
            <person name="Godfrey J."/>
            <person name="Minx P."/>
            <person name="Mitreva M."/>
            <person name="Roeseler W."/>
            <person name="Tian H."/>
            <person name="Witte H."/>
            <person name="Yang S.P."/>
            <person name="Wilson R.K."/>
            <person name="Sommer R.J."/>
        </authorList>
    </citation>
    <scope>NUCLEOTIDE SEQUENCE [LARGE SCALE GENOMIC DNA]</scope>
    <source>
        <strain evidence="2">PS312</strain>
    </source>
</reference>
<keyword evidence="2" id="KW-1185">Reference proteome</keyword>
<protein>
    <submittedName>
        <fullName evidence="1">Uncharacterized protein</fullName>
    </submittedName>
</protein>
<proteinExistence type="predicted"/>